<feature type="domain" description="HEPN" evidence="1">
    <location>
        <begin position="2"/>
        <end position="66"/>
    </location>
</feature>
<name>X0Y9D6_9ZZZZ</name>
<dbReference type="Gene3D" id="1.20.120.330">
    <property type="entry name" value="Nucleotidyltransferases domain 2"/>
    <property type="match status" value="1"/>
</dbReference>
<dbReference type="EMBL" id="BARS01052601">
    <property type="protein sequence ID" value="GAG43922.1"/>
    <property type="molecule type" value="Genomic_DNA"/>
</dbReference>
<dbReference type="InterPro" id="IPR007842">
    <property type="entry name" value="HEPN_dom"/>
</dbReference>
<organism evidence="2">
    <name type="scientific">marine sediment metagenome</name>
    <dbReference type="NCBI Taxonomy" id="412755"/>
    <lineage>
        <taxon>unclassified sequences</taxon>
        <taxon>metagenomes</taxon>
        <taxon>ecological metagenomes</taxon>
    </lineage>
</organism>
<reference evidence="2" key="1">
    <citation type="journal article" date="2014" name="Front. Microbiol.">
        <title>High frequency of phylogenetically diverse reductive dehalogenase-homologous genes in deep subseafloor sedimentary metagenomes.</title>
        <authorList>
            <person name="Kawai M."/>
            <person name="Futagami T."/>
            <person name="Toyoda A."/>
            <person name="Takaki Y."/>
            <person name="Nishi S."/>
            <person name="Hori S."/>
            <person name="Arai W."/>
            <person name="Tsubouchi T."/>
            <person name="Morono Y."/>
            <person name="Uchiyama I."/>
            <person name="Ito T."/>
            <person name="Fujiyama A."/>
            <person name="Inagaki F."/>
            <person name="Takami H."/>
        </authorList>
    </citation>
    <scope>NUCLEOTIDE SEQUENCE</scope>
    <source>
        <strain evidence="2">Expedition CK06-06</strain>
    </source>
</reference>
<accession>X0Y9D6</accession>
<evidence type="ECO:0000313" key="2">
    <source>
        <dbReference type="EMBL" id="GAG43922.1"/>
    </source>
</evidence>
<proteinExistence type="predicted"/>
<dbReference type="Pfam" id="PF05168">
    <property type="entry name" value="HEPN"/>
    <property type="match status" value="1"/>
</dbReference>
<evidence type="ECO:0000259" key="1">
    <source>
        <dbReference type="Pfam" id="PF05168"/>
    </source>
</evidence>
<gene>
    <name evidence="2" type="ORF">S01H1_78183</name>
</gene>
<protein>
    <recommendedName>
        <fullName evidence="1">HEPN domain-containing protein</fullName>
    </recommendedName>
</protein>
<sequence length="78" mass="9021">MPWRHDLGELLELVRPFAPELVPFEDRIISMAPFAVEIRYDEEFEPSIDEASEAFRTALEVYELINVIVERGEAAEGR</sequence>
<dbReference type="AlphaFoldDB" id="X0Y9D6"/>
<comment type="caution">
    <text evidence="2">The sequence shown here is derived from an EMBL/GenBank/DDBJ whole genome shotgun (WGS) entry which is preliminary data.</text>
</comment>
<dbReference type="SUPFAM" id="SSF81593">
    <property type="entry name" value="Nucleotidyltransferase substrate binding subunit/domain"/>
    <property type="match status" value="1"/>
</dbReference>